<gene>
    <name evidence="1" type="ORF">LY89DRAFT_156806</name>
</gene>
<accession>A0A194WZE3</accession>
<organism evidence="1 2">
    <name type="scientific">Mollisia scopiformis</name>
    <name type="common">Conifer needle endophyte fungus</name>
    <name type="synonym">Phialocephala scopiformis</name>
    <dbReference type="NCBI Taxonomy" id="149040"/>
    <lineage>
        <taxon>Eukaryota</taxon>
        <taxon>Fungi</taxon>
        <taxon>Dikarya</taxon>
        <taxon>Ascomycota</taxon>
        <taxon>Pezizomycotina</taxon>
        <taxon>Leotiomycetes</taxon>
        <taxon>Helotiales</taxon>
        <taxon>Mollisiaceae</taxon>
        <taxon>Mollisia</taxon>
    </lineage>
</organism>
<dbReference type="SUPFAM" id="SSF81383">
    <property type="entry name" value="F-box domain"/>
    <property type="match status" value="1"/>
</dbReference>
<dbReference type="AlphaFoldDB" id="A0A194WZE3"/>
<dbReference type="Proteomes" id="UP000070700">
    <property type="component" value="Unassembled WGS sequence"/>
</dbReference>
<dbReference type="InParanoid" id="A0A194WZE3"/>
<proteinExistence type="predicted"/>
<evidence type="ECO:0008006" key="3">
    <source>
        <dbReference type="Google" id="ProtNLM"/>
    </source>
</evidence>
<keyword evidence="2" id="KW-1185">Reference proteome</keyword>
<name>A0A194WZE3_MOLSC</name>
<dbReference type="RefSeq" id="XP_018067673.1">
    <property type="nucleotide sequence ID" value="XM_018205457.1"/>
</dbReference>
<dbReference type="GeneID" id="28815183"/>
<sequence>MGGWDVNCAICGAGFSVYDSFAEDGGEEDGYDRELLGGGDLEWLEKARVIGFNPEAFSVRKCFITGKGNAHDYGRIECSLGDDHNVPQPSPTHHGKVGLTVYSNYDPNEPLAVPFHEDCFVLLSKAIYYSLHGNIPPNLGKGEKITGEGDEVLGFVSKDVLYAAMKKLYVTDSYDHCLSEVDYAELNVTTREQYWGCIRGEEAWVSNPLTSEQLTYFFSHTAQTLGLNSSPPTTRSSTTTCNPIPHNPFSNLPKELISEILLYLPLSSLKSFALSGLIPFRLEHNLAFWRRKTNLDFAFLYDLPNLEGERNWLAVYQELHRQCHTTTPEKYTDDEGEERIVRERDQSLVLGLANRRRVWGICEQIVSVYLECLKSLMDDDGDEEKVDVEVVEKSLSLQLPIVGNPLSSDGKSISTFFISSWAELSKELVLAFFFEGRSKEARLRGVEAQGKRLFGELGGRIAEVAVEDGARIDGLVLSIVGGSENALKDATMGIAGIELMLDNGTSLKVGEQTGDKRLLKVNGGMVATGLIGELGNGIITRLGLLQAPDPRSTSFIPPSKAVSPTLKPLWHTSLPPQHIHASPYQTGYWTPSRSYDTTPMSFILFSPDGTYDQLSSLRGIESDPNMRCWGVSYNIEEGKRTGPRDKMDEVKMFKVDGEEGERVVKVEVGMNSLVQGIKVLFLTPSHSQLNLSSFSK</sequence>
<evidence type="ECO:0000313" key="2">
    <source>
        <dbReference type="Proteomes" id="UP000070700"/>
    </source>
</evidence>
<dbReference type="OrthoDB" id="9984533at2759"/>
<protein>
    <recommendedName>
        <fullName evidence="3">F-box domain-containing protein</fullName>
    </recommendedName>
</protein>
<dbReference type="InterPro" id="IPR036047">
    <property type="entry name" value="F-box-like_dom_sf"/>
</dbReference>
<dbReference type="KEGG" id="psco:LY89DRAFT_156806"/>
<evidence type="ECO:0000313" key="1">
    <source>
        <dbReference type="EMBL" id="KUJ13318.1"/>
    </source>
</evidence>
<dbReference type="EMBL" id="KQ947422">
    <property type="protein sequence ID" value="KUJ13318.1"/>
    <property type="molecule type" value="Genomic_DNA"/>
</dbReference>
<reference evidence="1 2" key="1">
    <citation type="submission" date="2015-10" db="EMBL/GenBank/DDBJ databases">
        <title>Full genome of DAOMC 229536 Phialocephala scopiformis, a fungal endophyte of spruce producing the potent anti-insectan compound rugulosin.</title>
        <authorList>
            <consortium name="DOE Joint Genome Institute"/>
            <person name="Walker A.K."/>
            <person name="Frasz S.L."/>
            <person name="Seifert K.A."/>
            <person name="Miller J.D."/>
            <person name="Mondo S.J."/>
            <person name="Labutti K."/>
            <person name="Lipzen A."/>
            <person name="Dockter R."/>
            <person name="Kennedy M."/>
            <person name="Grigoriev I.V."/>
            <person name="Spatafora J.W."/>
        </authorList>
    </citation>
    <scope>NUCLEOTIDE SEQUENCE [LARGE SCALE GENOMIC DNA]</scope>
    <source>
        <strain evidence="1 2">CBS 120377</strain>
    </source>
</reference>